<comment type="caution">
    <text evidence="1">The sequence shown here is derived from an EMBL/GenBank/DDBJ whole genome shotgun (WGS) entry which is preliminary data.</text>
</comment>
<keyword evidence="2" id="KW-1185">Reference proteome</keyword>
<dbReference type="Proteomes" id="UP000789702">
    <property type="component" value="Unassembled WGS sequence"/>
</dbReference>
<gene>
    <name evidence="1" type="ORF">DHETER_LOCUS15045</name>
</gene>
<reference evidence="1" key="1">
    <citation type="submission" date="2021-06" db="EMBL/GenBank/DDBJ databases">
        <authorList>
            <person name="Kallberg Y."/>
            <person name="Tangrot J."/>
            <person name="Rosling A."/>
        </authorList>
    </citation>
    <scope>NUCLEOTIDE SEQUENCE</scope>
    <source>
        <strain evidence="1">IL203A</strain>
    </source>
</reference>
<dbReference type="EMBL" id="CAJVPU010049439">
    <property type="protein sequence ID" value="CAG8757431.1"/>
    <property type="molecule type" value="Genomic_DNA"/>
</dbReference>
<sequence length="96" mass="10929">VLRQTPHFPLKAYIISTNIPFCHIGDKTFVVVDRYYLEGYTRSFLLLCDKIGSTVIFVESFEQQTPMPNANNLGDDMQVDMPQTKRARITSQSNGV</sequence>
<evidence type="ECO:0000313" key="1">
    <source>
        <dbReference type="EMBL" id="CAG8757431.1"/>
    </source>
</evidence>
<feature type="non-terminal residue" evidence="1">
    <location>
        <position position="96"/>
    </location>
</feature>
<name>A0ACA9QMA8_9GLOM</name>
<organism evidence="1 2">
    <name type="scientific">Dentiscutata heterogama</name>
    <dbReference type="NCBI Taxonomy" id="1316150"/>
    <lineage>
        <taxon>Eukaryota</taxon>
        <taxon>Fungi</taxon>
        <taxon>Fungi incertae sedis</taxon>
        <taxon>Mucoromycota</taxon>
        <taxon>Glomeromycotina</taxon>
        <taxon>Glomeromycetes</taxon>
        <taxon>Diversisporales</taxon>
        <taxon>Gigasporaceae</taxon>
        <taxon>Dentiscutata</taxon>
    </lineage>
</organism>
<evidence type="ECO:0000313" key="2">
    <source>
        <dbReference type="Proteomes" id="UP000789702"/>
    </source>
</evidence>
<feature type="non-terminal residue" evidence="1">
    <location>
        <position position="1"/>
    </location>
</feature>
<proteinExistence type="predicted"/>
<protein>
    <submittedName>
        <fullName evidence="1">10698_t:CDS:1</fullName>
    </submittedName>
</protein>
<accession>A0ACA9QMA8</accession>